<dbReference type="InParanoid" id="A0A2J7QAK9"/>
<evidence type="ECO:0008006" key="6">
    <source>
        <dbReference type="Google" id="ProtNLM"/>
    </source>
</evidence>
<dbReference type="GO" id="GO:0006289">
    <property type="term" value="P:nucleotide-excision repair"/>
    <property type="evidence" value="ECO:0007669"/>
    <property type="project" value="TreeGrafter"/>
</dbReference>
<comment type="subcellular location">
    <subcellularLocation>
        <location evidence="1">Nucleus</location>
    </subcellularLocation>
</comment>
<dbReference type="InterPro" id="IPR012340">
    <property type="entry name" value="NA-bd_OB-fold"/>
</dbReference>
<evidence type="ECO:0000256" key="3">
    <source>
        <dbReference type="ARBA" id="ARBA00023242"/>
    </source>
</evidence>
<evidence type="ECO:0000256" key="1">
    <source>
        <dbReference type="ARBA" id="ARBA00004123"/>
    </source>
</evidence>
<protein>
    <recommendedName>
        <fullName evidence="6">Replication protein A 14 kDa subunit</fullName>
    </recommendedName>
</protein>
<dbReference type="PANTHER" id="PTHR15114:SF1">
    <property type="entry name" value="REPLICATION PROTEIN A 14 KDA SUBUNIT"/>
    <property type="match status" value="1"/>
</dbReference>
<sequence>MEEHVIEPRVRVNGGALARHMGRPVSIMGTVLNTHPNGISVELKTTDNQVVTVRMQEPFQEPLSGLVEFHGTVQGKNTVSSDFYLSFPPEFTNNFG</sequence>
<reference evidence="4 5" key="1">
    <citation type="submission" date="2017-12" db="EMBL/GenBank/DDBJ databases">
        <title>Hemimetabolous genomes reveal molecular basis of termite eusociality.</title>
        <authorList>
            <person name="Harrison M.C."/>
            <person name="Jongepier E."/>
            <person name="Robertson H.M."/>
            <person name="Arning N."/>
            <person name="Bitard-Feildel T."/>
            <person name="Chao H."/>
            <person name="Childers C.P."/>
            <person name="Dinh H."/>
            <person name="Doddapaneni H."/>
            <person name="Dugan S."/>
            <person name="Gowin J."/>
            <person name="Greiner C."/>
            <person name="Han Y."/>
            <person name="Hu H."/>
            <person name="Hughes D.S.T."/>
            <person name="Huylmans A.-K."/>
            <person name="Kemena C."/>
            <person name="Kremer L.P.M."/>
            <person name="Lee S.L."/>
            <person name="Lopez-Ezquerra A."/>
            <person name="Mallet L."/>
            <person name="Monroy-Kuhn J.M."/>
            <person name="Moser A."/>
            <person name="Murali S.C."/>
            <person name="Muzny D.M."/>
            <person name="Otani S."/>
            <person name="Piulachs M.-D."/>
            <person name="Poelchau M."/>
            <person name="Qu J."/>
            <person name="Schaub F."/>
            <person name="Wada-Katsumata A."/>
            <person name="Worley K.C."/>
            <person name="Xie Q."/>
            <person name="Ylla G."/>
            <person name="Poulsen M."/>
            <person name="Gibbs R.A."/>
            <person name="Schal C."/>
            <person name="Richards S."/>
            <person name="Belles X."/>
            <person name="Korb J."/>
            <person name="Bornberg-Bauer E."/>
        </authorList>
    </citation>
    <scope>NUCLEOTIDE SEQUENCE [LARGE SCALE GENOMIC DNA]</scope>
    <source>
        <tissue evidence="4">Whole body</tissue>
    </source>
</reference>
<dbReference type="InterPro" id="IPR013970">
    <property type="entry name" value="Rfa2"/>
</dbReference>
<dbReference type="Gene3D" id="2.40.50.140">
    <property type="entry name" value="Nucleic acid-binding proteins"/>
    <property type="match status" value="1"/>
</dbReference>
<organism evidence="4 5">
    <name type="scientific">Cryptotermes secundus</name>
    <dbReference type="NCBI Taxonomy" id="105785"/>
    <lineage>
        <taxon>Eukaryota</taxon>
        <taxon>Metazoa</taxon>
        <taxon>Ecdysozoa</taxon>
        <taxon>Arthropoda</taxon>
        <taxon>Hexapoda</taxon>
        <taxon>Insecta</taxon>
        <taxon>Pterygota</taxon>
        <taxon>Neoptera</taxon>
        <taxon>Polyneoptera</taxon>
        <taxon>Dictyoptera</taxon>
        <taxon>Blattodea</taxon>
        <taxon>Blattoidea</taxon>
        <taxon>Termitoidae</taxon>
        <taxon>Kalotermitidae</taxon>
        <taxon>Cryptotermitinae</taxon>
        <taxon>Cryptotermes</taxon>
    </lineage>
</organism>
<dbReference type="AlphaFoldDB" id="A0A2J7QAK9"/>
<dbReference type="GO" id="GO:0006298">
    <property type="term" value="P:mismatch repair"/>
    <property type="evidence" value="ECO:0007669"/>
    <property type="project" value="TreeGrafter"/>
</dbReference>
<name>A0A2J7QAK9_9NEOP</name>
<gene>
    <name evidence="4" type="ORF">B7P43_G03810</name>
</gene>
<dbReference type="GO" id="GO:0000724">
    <property type="term" value="P:double-strand break repair via homologous recombination"/>
    <property type="evidence" value="ECO:0007669"/>
    <property type="project" value="TreeGrafter"/>
</dbReference>
<dbReference type="Proteomes" id="UP000235965">
    <property type="component" value="Unassembled WGS sequence"/>
</dbReference>
<dbReference type="GO" id="GO:0005662">
    <property type="term" value="C:DNA replication factor A complex"/>
    <property type="evidence" value="ECO:0007669"/>
    <property type="project" value="TreeGrafter"/>
</dbReference>
<keyword evidence="3" id="KW-0539">Nucleus</keyword>
<evidence type="ECO:0000313" key="4">
    <source>
        <dbReference type="EMBL" id="PNF25617.1"/>
    </source>
</evidence>
<evidence type="ECO:0000313" key="5">
    <source>
        <dbReference type="Proteomes" id="UP000235965"/>
    </source>
</evidence>
<accession>A0A2J7QAK9</accession>
<comment type="similarity">
    <text evidence="2">Belongs to the replication factor A protein 3 family.</text>
</comment>
<dbReference type="PANTHER" id="PTHR15114">
    <property type="entry name" value="REPLICATION PROTEIN A3"/>
    <property type="match status" value="1"/>
</dbReference>
<dbReference type="EMBL" id="NEVH01016330">
    <property type="protein sequence ID" value="PNF25617.1"/>
    <property type="molecule type" value="Genomic_DNA"/>
</dbReference>
<dbReference type="OrthoDB" id="188186at2759"/>
<dbReference type="GO" id="GO:0006260">
    <property type="term" value="P:DNA replication"/>
    <property type="evidence" value="ECO:0007669"/>
    <property type="project" value="InterPro"/>
</dbReference>
<proteinExistence type="inferred from homology"/>
<dbReference type="Pfam" id="PF08661">
    <property type="entry name" value="Rep_fac-A_3"/>
    <property type="match status" value="1"/>
</dbReference>
<dbReference type="SUPFAM" id="SSF50249">
    <property type="entry name" value="Nucleic acid-binding proteins"/>
    <property type="match status" value="1"/>
</dbReference>
<keyword evidence="5" id="KW-1185">Reference proteome</keyword>
<dbReference type="GO" id="GO:0035861">
    <property type="term" value="C:site of double-strand break"/>
    <property type="evidence" value="ECO:0007669"/>
    <property type="project" value="TreeGrafter"/>
</dbReference>
<dbReference type="STRING" id="105785.A0A2J7QAK9"/>
<evidence type="ECO:0000256" key="2">
    <source>
        <dbReference type="ARBA" id="ARBA00009761"/>
    </source>
</evidence>
<dbReference type="GO" id="GO:0003697">
    <property type="term" value="F:single-stranded DNA binding"/>
    <property type="evidence" value="ECO:0007669"/>
    <property type="project" value="TreeGrafter"/>
</dbReference>
<dbReference type="GO" id="GO:0006284">
    <property type="term" value="P:base-excision repair"/>
    <property type="evidence" value="ECO:0007669"/>
    <property type="project" value="TreeGrafter"/>
</dbReference>
<dbReference type="GO" id="GO:0003684">
    <property type="term" value="F:damaged DNA binding"/>
    <property type="evidence" value="ECO:0007669"/>
    <property type="project" value="TreeGrafter"/>
</dbReference>
<comment type="caution">
    <text evidence="4">The sequence shown here is derived from an EMBL/GenBank/DDBJ whole genome shotgun (WGS) entry which is preliminary data.</text>
</comment>